<gene>
    <name evidence="1" type="ORF">AVEN_152870_1</name>
</gene>
<accession>A0A4Y2ACY5</accession>
<evidence type="ECO:0000313" key="2">
    <source>
        <dbReference type="Proteomes" id="UP000499080"/>
    </source>
</evidence>
<keyword evidence="2" id="KW-1185">Reference proteome</keyword>
<protein>
    <submittedName>
        <fullName evidence="1">Uncharacterized protein</fullName>
    </submittedName>
</protein>
<comment type="caution">
    <text evidence="1">The sequence shown here is derived from an EMBL/GenBank/DDBJ whole genome shotgun (WGS) entry which is preliminary data.</text>
</comment>
<name>A0A4Y2ACY5_ARAVE</name>
<dbReference type="AlphaFoldDB" id="A0A4Y2ACY5"/>
<proteinExistence type="predicted"/>
<dbReference type="EMBL" id="BGPR01000013">
    <property type="protein sequence ID" value="GBL77628.1"/>
    <property type="molecule type" value="Genomic_DNA"/>
</dbReference>
<dbReference type="Proteomes" id="UP000499080">
    <property type="component" value="Unassembled WGS sequence"/>
</dbReference>
<reference evidence="1 2" key="1">
    <citation type="journal article" date="2019" name="Sci. Rep.">
        <title>Orb-weaving spider Araneus ventricosus genome elucidates the spidroin gene catalogue.</title>
        <authorList>
            <person name="Kono N."/>
            <person name="Nakamura H."/>
            <person name="Ohtoshi R."/>
            <person name="Moran D.A.P."/>
            <person name="Shinohara A."/>
            <person name="Yoshida Y."/>
            <person name="Fujiwara M."/>
            <person name="Mori M."/>
            <person name="Tomita M."/>
            <person name="Arakawa K."/>
        </authorList>
    </citation>
    <scope>NUCLEOTIDE SEQUENCE [LARGE SCALE GENOMIC DNA]</scope>
</reference>
<sequence length="73" mass="8224">MEFPFVDPYSMFTEVDADLAKNMDATGESSVCSLVHRDKVRCPSAKELWDTVWKGITDPTNYAGLVYVIYGNK</sequence>
<evidence type="ECO:0000313" key="1">
    <source>
        <dbReference type="EMBL" id="GBL77628.1"/>
    </source>
</evidence>
<organism evidence="1 2">
    <name type="scientific">Araneus ventricosus</name>
    <name type="common">Orbweaver spider</name>
    <name type="synonym">Epeira ventricosa</name>
    <dbReference type="NCBI Taxonomy" id="182803"/>
    <lineage>
        <taxon>Eukaryota</taxon>
        <taxon>Metazoa</taxon>
        <taxon>Ecdysozoa</taxon>
        <taxon>Arthropoda</taxon>
        <taxon>Chelicerata</taxon>
        <taxon>Arachnida</taxon>
        <taxon>Araneae</taxon>
        <taxon>Araneomorphae</taxon>
        <taxon>Entelegynae</taxon>
        <taxon>Araneoidea</taxon>
        <taxon>Araneidae</taxon>
        <taxon>Araneus</taxon>
    </lineage>
</organism>